<dbReference type="PIRSF" id="PIRSF036979">
    <property type="entry name" value="Arginase"/>
    <property type="match status" value="1"/>
</dbReference>
<dbReference type="SUPFAM" id="SSF52768">
    <property type="entry name" value="Arginase/deacetylase"/>
    <property type="match status" value="1"/>
</dbReference>
<dbReference type="InterPro" id="IPR005925">
    <property type="entry name" value="Agmatinase-rel"/>
</dbReference>
<evidence type="ECO:0000256" key="2">
    <source>
        <dbReference type="ARBA" id="ARBA00022723"/>
    </source>
</evidence>
<keyword evidence="2" id="KW-0479">Metal-binding</keyword>
<dbReference type="AlphaFoldDB" id="A0A3B1CHC4"/>
<dbReference type="PROSITE" id="PS51409">
    <property type="entry name" value="ARGINASE_2"/>
    <property type="match status" value="1"/>
</dbReference>
<evidence type="ECO:0000256" key="1">
    <source>
        <dbReference type="ARBA" id="ARBA00009227"/>
    </source>
</evidence>
<dbReference type="Gene3D" id="3.40.800.10">
    <property type="entry name" value="Ureohydrolase domain"/>
    <property type="match status" value="1"/>
</dbReference>
<dbReference type="CDD" id="cd11593">
    <property type="entry name" value="Agmatinase-like_2"/>
    <property type="match status" value="1"/>
</dbReference>
<dbReference type="GO" id="GO:0033389">
    <property type="term" value="P:putrescine biosynthetic process from arginine, via agmatine"/>
    <property type="evidence" value="ECO:0007669"/>
    <property type="project" value="TreeGrafter"/>
</dbReference>
<evidence type="ECO:0000313" key="4">
    <source>
        <dbReference type="EMBL" id="VAX27622.1"/>
    </source>
</evidence>
<evidence type="ECO:0000256" key="3">
    <source>
        <dbReference type="ARBA" id="ARBA00022801"/>
    </source>
</evidence>
<dbReference type="InterPro" id="IPR020855">
    <property type="entry name" value="Ureohydrolase_Mn_BS"/>
</dbReference>
<name>A0A3B1CHC4_9ZZZZ</name>
<dbReference type="InterPro" id="IPR006035">
    <property type="entry name" value="Ureohydrolase"/>
</dbReference>
<dbReference type="GO" id="GO:0008783">
    <property type="term" value="F:agmatinase activity"/>
    <property type="evidence" value="ECO:0007669"/>
    <property type="project" value="UniProtKB-EC"/>
</dbReference>
<dbReference type="InterPro" id="IPR023696">
    <property type="entry name" value="Ureohydrolase_dom_sf"/>
</dbReference>
<dbReference type="GO" id="GO:0046872">
    <property type="term" value="F:metal ion binding"/>
    <property type="evidence" value="ECO:0007669"/>
    <property type="project" value="UniProtKB-KW"/>
</dbReference>
<gene>
    <name evidence="4" type="ORF">MNBD_IGNAVI01-958</name>
</gene>
<keyword evidence="3 4" id="KW-0378">Hydrolase</keyword>
<protein>
    <submittedName>
        <fullName evidence="4">Agmatinase</fullName>
        <ecNumber evidence="4">3.5.3.11</ecNumber>
    </submittedName>
</protein>
<dbReference type="EC" id="3.5.3.11" evidence="4"/>
<sequence>MKTLSSKSNFLGIEKESSSYENSEIVIYSASLENTVSYGSGTKNGPKEILKASHYVEFYDEETNRELCFEKGIATLPINDFDKIESKNAVDKIEREISKLIKDNKFTVLLGGEHTVTLGSALAHNKAFSNLSILQIDAHSDLRESYDGSIYSHASVMRRVYEFNKNIIQVGIRAQCKEENDMIRKSKIKTFYAREIRQAESSKKWQNEVLRVLSKNVYITFDIDGLDPSIIPATGTPEPGGLFWDETLDLIKLIGKKKNIVGFDLVELAPTKFHPASNFIAAKLVYKMLNYAYQ</sequence>
<comment type="similarity">
    <text evidence="1">Belongs to the arginase family. Agmatinase subfamily.</text>
</comment>
<reference evidence="4" key="1">
    <citation type="submission" date="2018-06" db="EMBL/GenBank/DDBJ databases">
        <authorList>
            <person name="Zhirakovskaya E."/>
        </authorList>
    </citation>
    <scope>NUCLEOTIDE SEQUENCE</scope>
</reference>
<organism evidence="4">
    <name type="scientific">hydrothermal vent metagenome</name>
    <dbReference type="NCBI Taxonomy" id="652676"/>
    <lineage>
        <taxon>unclassified sequences</taxon>
        <taxon>metagenomes</taxon>
        <taxon>ecological metagenomes</taxon>
    </lineage>
</organism>
<dbReference type="EMBL" id="UOGD01000389">
    <property type="protein sequence ID" value="VAX27622.1"/>
    <property type="molecule type" value="Genomic_DNA"/>
</dbReference>
<dbReference type="PANTHER" id="PTHR11358">
    <property type="entry name" value="ARGINASE/AGMATINASE"/>
    <property type="match status" value="1"/>
</dbReference>
<dbReference type="PROSITE" id="PS01053">
    <property type="entry name" value="ARGINASE_1"/>
    <property type="match status" value="1"/>
</dbReference>
<proteinExistence type="inferred from homology"/>
<dbReference type="PANTHER" id="PTHR11358:SF26">
    <property type="entry name" value="GUANIDINO ACID HYDROLASE, MITOCHONDRIAL"/>
    <property type="match status" value="1"/>
</dbReference>
<accession>A0A3B1CHC4</accession>
<dbReference type="Pfam" id="PF00491">
    <property type="entry name" value="Arginase"/>
    <property type="match status" value="1"/>
</dbReference>
<dbReference type="NCBIfam" id="TIGR01230">
    <property type="entry name" value="agmatinase"/>
    <property type="match status" value="1"/>
</dbReference>